<dbReference type="GO" id="GO:0046872">
    <property type="term" value="F:metal ion binding"/>
    <property type="evidence" value="ECO:0007669"/>
    <property type="project" value="UniProtKB-KW"/>
</dbReference>
<keyword evidence="6" id="KW-0411">Iron-sulfur</keyword>
<dbReference type="AlphaFoldDB" id="A0A3A9YYT9"/>
<keyword evidence="7" id="KW-0003">3Fe-4S</keyword>
<evidence type="ECO:0000256" key="4">
    <source>
        <dbReference type="ARBA" id="ARBA00022982"/>
    </source>
</evidence>
<organism evidence="8 9">
    <name type="scientific">Streptomyces hoynatensis</name>
    <dbReference type="NCBI Taxonomy" id="1141874"/>
    <lineage>
        <taxon>Bacteria</taxon>
        <taxon>Bacillati</taxon>
        <taxon>Actinomycetota</taxon>
        <taxon>Actinomycetes</taxon>
        <taxon>Kitasatosporales</taxon>
        <taxon>Streptomycetaceae</taxon>
        <taxon>Streptomyces</taxon>
    </lineage>
</organism>
<proteinExistence type="predicted"/>
<dbReference type="InterPro" id="IPR051269">
    <property type="entry name" value="Fe-S_cluster_ET"/>
</dbReference>
<comment type="cofactor">
    <cofactor evidence="1">
        <name>[3Fe-4S] cluster</name>
        <dbReference type="ChEBI" id="CHEBI:21137"/>
    </cofactor>
</comment>
<evidence type="ECO:0000256" key="5">
    <source>
        <dbReference type="ARBA" id="ARBA00023004"/>
    </source>
</evidence>
<dbReference type="PANTHER" id="PTHR36923">
    <property type="entry name" value="FERREDOXIN"/>
    <property type="match status" value="1"/>
</dbReference>
<dbReference type="Pfam" id="PF13370">
    <property type="entry name" value="Fer4_13"/>
    <property type="match status" value="1"/>
</dbReference>
<reference evidence="8 9" key="1">
    <citation type="journal article" date="2014" name="Int. J. Syst. Evol. Microbiol.">
        <title>Streptomyces hoynatensis sp. nov., isolated from deep marine sediment.</title>
        <authorList>
            <person name="Veyisoglu A."/>
            <person name="Sahin N."/>
        </authorList>
    </citation>
    <scope>NUCLEOTIDE SEQUENCE [LARGE SCALE GENOMIC DNA]</scope>
    <source>
        <strain evidence="8 9">KCTC 29097</strain>
    </source>
</reference>
<name>A0A3A9YYT9_9ACTN</name>
<dbReference type="Proteomes" id="UP000272474">
    <property type="component" value="Unassembled WGS sequence"/>
</dbReference>
<evidence type="ECO:0000256" key="2">
    <source>
        <dbReference type="ARBA" id="ARBA00022448"/>
    </source>
</evidence>
<evidence type="ECO:0000256" key="3">
    <source>
        <dbReference type="ARBA" id="ARBA00022723"/>
    </source>
</evidence>
<evidence type="ECO:0000313" key="9">
    <source>
        <dbReference type="Proteomes" id="UP000272474"/>
    </source>
</evidence>
<dbReference type="Gene3D" id="3.30.70.20">
    <property type="match status" value="1"/>
</dbReference>
<keyword evidence="3" id="KW-0479">Metal-binding</keyword>
<gene>
    <name evidence="8" type="ORF">D7294_15700</name>
</gene>
<keyword evidence="2" id="KW-0813">Transport</keyword>
<comment type="caution">
    <text evidence="8">The sequence shown here is derived from an EMBL/GenBank/DDBJ whole genome shotgun (WGS) entry which is preliminary data.</text>
</comment>
<dbReference type="RefSeq" id="WP_120680058.1">
    <property type="nucleotide sequence ID" value="NZ_RBAL01000008.1"/>
</dbReference>
<dbReference type="SUPFAM" id="SSF54862">
    <property type="entry name" value="4Fe-4S ferredoxins"/>
    <property type="match status" value="1"/>
</dbReference>
<dbReference type="EMBL" id="RBAL01000008">
    <property type="protein sequence ID" value="RKN41173.1"/>
    <property type="molecule type" value="Genomic_DNA"/>
</dbReference>
<dbReference type="OrthoDB" id="9803319at2"/>
<evidence type="ECO:0000256" key="1">
    <source>
        <dbReference type="ARBA" id="ARBA00001927"/>
    </source>
</evidence>
<evidence type="ECO:0000256" key="7">
    <source>
        <dbReference type="ARBA" id="ARBA00023291"/>
    </source>
</evidence>
<evidence type="ECO:0000313" key="8">
    <source>
        <dbReference type="EMBL" id="RKN41173.1"/>
    </source>
</evidence>
<keyword evidence="9" id="KW-1185">Reference proteome</keyword>
<keyword evidence="5" id="KW-0408">Iron</keyword>
<accession>A0A3A9YYT9</accession>
<evidence type="ECO:0000256" key="6">
    <source>
        <dbReference type="ARBA" id="ARBA00023014"/>
    </source>
</evidence>
<dbReference type="GO" id="GO:0051538">
    <property type="term" value="F:3 iron, 4 sulfur cluster binding"/>
    <property type="evidence" value="ECO:0007669"/>
    <property type="project" value="UniProtKB-KW"/>
</dbReference>
<keyword evidence="4" id="KW-0249">Electron transport</keyword>
<protein>
    <submittedName>
        <fullName evidence="8">Ferredoxin</fullName>
    </submittedName>
</protein>
<dbReference type="PANTHER" id="PTHR36923:SF3">
    <property type="entry name" value="FERREDOXIN"/>
    <property type="match status" value="1"/>
</dbReference>
<sequence length="65" mass="6775">MVRISVDTGTCVGAAQCVLAAEELFDQDDDGIVTLLNANPEGEAVKAARVAAESCPSRSITLHED</sequence>